<dbReference type="EMBL" id="VIIS01000354">
    <property type="protein sequence ID" value="KAF0310024.1"/>
    <property type="molecule type" value="Genomic_DNA"/>
</dbReference>
<proteinExistence type="predicted"/>
<dbReference type="PANTHER" id="PTHR12345:SF3">
    <property type="entry name" value="PDZ DOMAIN-CONTAINING PROTEIN"/>
    <property type="match status" value="1"/>
</dbReference>
<dbReference type="SMART" id="SM00228">
    <property type="entry name" value="PDZ"/>
    <property type="match status" value="1"/>
</dbReference>
<keyword evidence="1" id="KW-0677">Repeat</keyword>
<dbReference type="InterPro" id="IPR051230">
    <property type="entry name" value="APP-Binding"/>
</dbReference>
<dbReference type="InterPro" id="IPR001478">
    <property type="entry name" value="PDZ"/>
</dbReference>
<dbReference type="GO" id="GO:0005886">
    <property type="term" value="C:plasma membrane"/>
    <property type="evidence" value="ECO:0007669"/>
    <property type="project" value="TreeGrafter"/>
</dbReference>
<dbReference type="Proteomes" id="UP000440578">
    <property type="component" value="Unassembled WGS sequence"/>
</dbReference>
<name>A0A6A4X1T3_AMPAM</name>
<evidence type="ECO:0000313" key="3">
    <source>
        <dbReference type="EMBL" id="KAF0310024.1"/>
    </source>
</evidence>
<evidence type="ECO:0000313" key="4">
    <source>
        <dbReference type="Proteomes" id="UP000440578"/>
    </source>
</evidence>
<protein>
    <submittedName>
        <fullName evidence="3">Syntenin-1</fullName>
    </submittedName>
</protein>
<comment type="caution">
    <text evidence="3">The sequence shown here is derived from an EMBL/GenBank/DDBJ whole genome shotgun (WGS) entry which is preliminary data.</text>
</comment>
<dbReference type="AlphaFoldDB" id="A0A6A4X1T3"/>
<dbReference type="PANTHER" id="PTHR12345">
    <property type="entry name" value="SYNTENIN RELATED"/>
    <property type="match status" value="1"/>
</dbReference>
<dbReference type="PROSITE" id="PS50106">
    <property type="entry name" value="PDZ"/>
    <property type="match status" value="1"/>
</dbReference>
<accession>A0A6A4X1T3</accession>
<gene>
    <name evidence="3" type="primary">Sdcbp_0</name>
    <name evidence="3" type="ORF">FJT64_018934</name>
</gene>
<dbReference type="OrthoDB" id="10059177at2759"/>
<dbReference type="CDD" id="cd06794">
    <property type="entry name" value="PDZ2_syntenin-like"/>
    <property type="match status" value="1"/>
</dbReference>
<dbReference type="Gene3D" id="2.30.42.10">
    <property type="match status" value="1"/>
</dbReference>
<dbReference type="SUPFAM" id="SSF50156">
    <property type="entry name" value="PDZ domain-like"/>
    <property type="match status" value="1"/>
</dbReference>
<dbReference type="FunFam" id="2.30.42.10:FF:000043">
    <property type="entry name" value="Syntenin-1 isoform X1"/>
    <property type="match status" value="1"/>
</dbReference>
<feature type="domain" description="PDZ" evidence="2">
    <location>
        <begin position="12"/>
        <end position="87"/>
    </location>
</feature>
<keyword evidence="4" id="KW-1185">Reference proteome</keyword>
<sequence length="112" mass="12685">MVAVRDRPFERTVTMHKDSMGTVGFQYREGKIMALVKDSSAARNGLLTEHHLLEINGQNVVGLKDKETKAIIDECGDVLTITIMPSFIFEHMMKRVHSSVIQKLMDHSIPDF</sequence>
<organism evidence="3 4">
    <name type="scientific">Amphibalanus amphitrite</name>
    <name type="common">Striped barnacle</name>
    <name type="synonym">Balanus amphitrite</name>
    <dbReference type="NCBI Taxonomy" id="1232801"/>
    <lineage>
        <taxon>Eukaryota</taxon>
        <taxon>Metazoa</taxon>
        <taxon>Ecdysozoa</taxon>
        <taxon>Arthropoda</taxon>
        <taxon>Crustacea</taxon>
        <taxon>Multicrustacea</taxon>
        <taxon>Cirripedia</taxon>
        <taxon>Thoracica</taxon>
        <taxon>Thoracicalcarea</taxon>
        <taxon>Balanomorpha</taxon>
        <taxon>Balanoidea</taxon>
        <taxon>Balanidae</taxon>
        <taxon>Amphibalaninae</taxon>
        <taxon>Amphibalanus</taxon>
    </lineage>
</organism>
<evidence type="ECO:0000259" key="2">
    <source>
        <dbReference type="PROSITE" id="PS50106"/>
    </source>
</evidence>
<dbReference type="Pfam" id="PF00595">
    <property type="entry name" value="PDZ"/>
    <property type="match status" value="1"/>
</dbReference>
<dbReference type="GO" id="GO:0005737">
    <property type="term" value="C:cytoplasm"/>
    <property type="evidence" value="ECO:0007669"/>
    <property type="project" value="TreeGrafter"/>
</dbReference>
<evidence type="ECO:0000256" key="1">
    <source>
        <dbReference type="ARBA" id="ARBA00022737"/>
    </source>
</evidence>
<reference evidence="3 4" key="1">
    <citation type="submission" date="2019-07" db="EMBL/GenBank/DDBJ databases">
        <title>Draft genome assembly of a fouling barnacle, Amphibalanus amphitrite (Darwin, 1854): The first reference genome for Thecostraca.</title>
        <authorList>
            <person name="Kim W."/>
        </authorList>
    </citation>
    <scope>NUCLEOTIDE SEQUENCE [LARGE SCALE GENOMIC DNA]</scope>
    <source>
        <strain evidence="3">SNU_AA5</strain>
        <tissue evidence="3">Soma without cirri and trophi</tissue>
    </source>
</reference>
<dbReference type="InterPro" id="IPR036034">
    <property type="entry name" value="PDZ_sf"/>
</dbReference>